<comment type="caution">
    <text evidence="1">The sequence shown here is derived from an EMBL/GenBank/DDBJ whole genome shotgun (WGS) entry which is preliminary data.</text>
</comment>
<sequence length="57" mass="5940">MIFRDLPQFIASNPLPGWGARFPQEGVELIGCAGGFPLALPPAGVVPPIPSALISKK</sequence>
<dbReference type="AlphaFoldDB" id="W4QIQ8"/>
<evidence type="ECO:0000313" key="1">
    <source>
        <dbReference type="EMBL" id="GAE31229.1"/>
    </source>
</evidence>
<name>W4QIQ8_9BACI</name>
<keyword evidence="2" id="KW-1185">Reference proteome</keyword>
<gene>
    <name evidence="1" type="ORF">JCM9152_2685</name>
</gene>
<evidence type="ECO:0000313" key="2">
    <source>
        <dbReference type="Proteomes" id="UP000018895"/>
    </source>
</evidence>
<protein>
    <submittedName>
        <fullName evidence="1">Uncharacterized protein</fullName>
    </submittedName>
</protein>
<accession>W4QIQ8</accession>
<organism evidence="1 2">
    <name type="scientific">Halalkalibacter hemicellulosilyticusJCM 9152</name>
    <dbReference type="NCBI Taxonomy" id="1236971"/>
    <lineage>
        <taxon>Bacteria</taxon>
        <taxon>Bacillati</taxon>
        <taxon>Bacillota</taxon>
        <taxon>Bacilli</taxon>
        <taxon>Bacillales</taxon>
        <taxon>Bacillaceae</taxon>
        <taxon>Halalkalibacter</taxon>
    </lineage>
</organism>
<reference evidence="1" key="1">
    <citation type="journal article" date="2014" name="Genome Announc.">
        <title>Draft Genome Sequences of Three Alkaliphilic Bacillus Strains, Bacillus wakoensis JCM 9140T, Bacillus akibai JCM 9157T, and Bacillus hemicellulosilyticus JCM 9152T.</title>
        <authorList>
            <person name="Yuki M."/>
            <person name="Oshima K."/>
            <person name="Suda W."/>
            <person name="Oshida Y."/>
            <person name="Kitamura K."/>
            <person name="Iida T."/>
            <person name="Hattori M."/>
            <person name="Ohkuma M."/>
        </authorList>
    </citation>
    <scope>NUCLEOTIDE SEQUENCE [LARGE SCALE GENOMIC DNA]</scope>
    <source>
        <strain evidence="1">JCM 9152</strain>
    </source>
</reference>
<dbReference type="Proteomes" id="UP000018895">
    <property type="component" value="Unassembled WGS sequence"/>
</dbReference>
<dbReference type="EMBL" id="BAUU01000017">
    <property type="protein sequence ID" value="GAE31229.1"/>
    <property type="molecule type" value="Genomic_DNA"/>
</dbReference>
<proteinExistence type="predicted"/>